<dbReference type="EMBL" id="OV121135">
    <property type="protein sequence ID" value="CAH0555140.1"/>
    <property type="molecule type" value="Genomic_DNA"/>
</dbReference>
<name>A0A9P0FG12_BRAAE</name>
<evidence type="ECO:0000256" key="1">
    <source>
        <dbReference type="SAM" id="MobiDB-lite"/>
    </source>
</evidence>
<evidence type="ECO:0000313" key="2">
    <source>
        <dbReference type="EMBL" id="CAH0555140.1"/>
    </source>
</evidence>
<gene>
    <name evidence="2" type="ORF">MELIAE_LOCUS6575</name>
</gene>
<organism evidence="2 3">
    <name type="scientific">Brassicogethes aeneus</name>
    <name type="common">Rape pollen beetle</name>
    <name type="synonym">Meligethes aeneus</name>
    <dbReference type="NCBI Taxonomy" id="1431903"/>
    <lineage>
        <taxon>Eukaryota</taxon>
        <taxon>Metazoa</taxon>
        <taxon>Ecdysozoa</taxon>
        <taxon>Arthropoda</taxon>
        <taxon>Hexapoda</taxon>
        <taxon>Insecta</taxon>
        <taxon>Pterygota</taxon>
        <taxon>Neoptera</taxon>
        <taxon>Endopterygota</taxon>
        <taxon>Coleoptera</taxon>
        <taxon>Polyphaga</taxon>
        <taxon>Cucujiformia</taxon>
        <taxon>Nitidulidae</taxon>
        <taxon>Meligethinae</taxon>
        <taxon>Brassicogethes</taxon>
    </lineage>
</organism>
<dbReference type="Proteomes" id="UP001154078">
    <property type="component" value="Chromosome 4"/>
</dbReference>
<dbReference type="OrthoDB" id="6769633at2759"/>
<sequence length="121" mass="14083">MIIEFNEDLSQPGPSGVGRPKKHFLDCAERSKRHKVKLLRESVESDFLSAAAKFPENFEKKMYMPTEQALALITDAQLSKHQYEAFRNAVKDFGHDILPPYYKVHIKKVCYPDKMLITERR</sequence>
<protein>
    <submittedName>
        <fullName evidence="2">Uncharacterized protein</fullName>
    </submittedName>
</protein>
<reference evidence="2" key="1">
    <citation type="submission" date="2021-12" db="EMBL/GenBank/DDBJ databases">
        <authorList>
            <person name="King R."/>
        </authorList>
    </citation>
    <scope>NUCLEOTIDE SEQUENCE</scope>
</reference>
<evidence type="ECO:0000313" key="3">
    <source>
        <dbReference type="Proteomes" id="UP001154078"/>
    </source>
</evidence>
<proteinExistence type="predicted"/>
<feature type="region of interest" description="Disordered" evidence="1">
    <location>
        <begin position="1"/>
        <end position="20"/>
    </location>
</feature>
<keyword evidence="3" id="KW-1185">Reference proteome</keyword>
<dbReference type="AlphaFoldDB" id="A0A9P0FG12"/>
<accession>A0A9P0FG12</accession>